<name>A0A1I8ACR6_9BILA</name>
<dbReference type="Proteomes" id="UP000095287">
    <property type="component" value="Unplaced"/>
</dbReference>
<dbReference type="SUPFAM" id="SSF52540">
    <property type="entry name" value="P-loop containing nucleoside triphosphate hydrolases"/>
    <property type="match status" value="1"/>
</dbReference>
<dbReference type="InterPro" id="IPR027417">
    <property type="entry name" value="P-loop_NTPase"/>
</dbReference>
<comment type="catalytic activity">
    <reaction evidence="1">
        <text>ATP + H2O = ADP + phosphate + H(+)</text>
        <dbReference type="Rhea" id="RHEA:13065"/>
        <dbReference type="ChEBI" id="CHEBI:15377"/>
        <dbReference type="ChEBI" id="CHEBI:15378"/>
        <dbReference type="ChEBI" id="CHEBI:30616"/>
        <dbReference type="ChEBI" id="CHEBI:43474"/>
        <dbReference type="ChEBI" id="CHEBI:456216"/>
        <dbReference type="EC" id="5.6.2.3"/>
    </reaction>
</comment>
<proteinExistence type="inferred from homology"/>
<sequence length="286" mass="32508">IWERTLADAEIEIISTHRFRRFFALLLHHCRPANADDLLNGFLDRLAPPHINRDNAARRSIAFRHIAFYLQDFNVSLKELDESWPDIKFNGQELQDLEEEIETEEATANTDLEDGLPRGQRWERIARDEEARLNTDQRSVYDEIVKALDDPAPQRFFFVKGDGGTGKSFLYNALIAQLRAMGVGVEATAPTGIAAQILRGGKTAHSRFRIPNDLDEKTTPSVKYESSYAGILRDTKLIIIDEISMVNRTVLQHIDKTLRACYRGCDQESKLIFAGKCVLLSGDFKQ</sequence>
<organism evidence="4 5">
    <name type="scientific">Steinernema glaseri</name>
    <dbReference type="NCBI Taxonomy" id="37863"/>
    <lineage>
        <taxon>Eukaryota</taxon>
        <taxon>Metazoa</taxon>
        <taxon>Ecdysozoa</taxon>
        <taxon>Nematoda</taxon>
        <taxon>Chromadorea</taxon>
        <taxon>Rhabditida</taxon>
        <taxon>Tylenchina</taxon>
        <taxon>Panagrolaimomorpha</taxon>
        <taxon>Strongyloidoidea</taxon>
        <taxon>Steinernematidae</taxon>
        <taxon>Steinernema</taxon>
    </lineage>
</organism>
<keyword evidence="1" id="KW-0067">ATP-binding</keyword>
<feature type="coiled-coil region" evidence="2">
    <location>
        <begin position="87"/>
        <end position="114"/>
    </location>
</feature>
<dbReference type="GO" id="GO:0006310">
    <property type="term" value="P:DNA recombination"/>
    <property type="evidence" value="ECO:0007669"/>
    <property type="project" value="UniProtKB-KW"/>
</dbReference>
<dbReference type="GO" id="GO:0016887">
    <property type="term" value="F:ATP hydrolysis activity"/>
    <property type="evidence" value="ECO:0007669"/>
    <property type="project" value="RHEA"/>
</dbReference>
<dbReference type="GO" id="GO:0000723">
    <property type="term" value="P:telomere maintenance"/>
    <property type="evidence" value="ECO:0007669"/>
    <property type="project" value="InterPro"/>
</dbReference>
<keyword evidence="1" id="KW-0378">Hydrolase</keyword>
<accession>A0A1I8ACR6</accession>
<feature type="domain" description="DNA helicase Pif1-like DEAD-box helicase" evidence="3">
    <location>
        <begin position="133"/>
        <end position="286"/>
    </location>
</feature>
<evidence type="ECO:0000256" key="1">
    <source>
        <dbReference type="RuleBase" id="RU363044"/>
    </source>
</evidence>
<keyword evidence="1" id="KW-0234">DNA repair</keyword>
<evidence type="ECO:0000256" key="2">
    <source>
        <dbReference type="SAM" id="Coils"/>
    </source>
</evidence>
<evidence type="ECO:0000313" key="5">
    <source>
        <dbReference type="WBParaSite" id="L893_g4112.t1"/>
    </source>
</evidence>
<dbReference type="PANTHER" id="PTHR10492">
    <property type="match status" value="1"/>
</dbReference>
<keyword evidence="1" id="KW-0547">Nucleotide-binding</keyword>
<reference evidence="5" key="1">
    <citation type="submission" date="2016-11" db="UniProtKB">
        <authorList>
            <consortium name="WormBaseParasite"/>
        </authorList>
    </citation>
    <scope>IDENTIFICATION</scope>
</reference>
<protein>
    <recommendedName>
        <fullName evidence="1">ATP-dependent DNA helicase</fullName>
        <ecNumber evidence="1">5.6.2.3</ecNumber>
    </recommendedName>
</protein>
<evidence type="ECO:0000259" key="3">
    <source>
        <dbReference type="Pfam" id="PF05970"/>
    </source>
</evidence>
<evidence type="ECO:0000313" key="4">
    <source>
        <dbReference type="Proteomes" id="UP000095287"/>
    </source>
</evidence>
<dbReference type="EC" id="5.6.2.3" evidence="1"/>
<comment type="similarity">
    <text evidence="1">Belongs to the helicase family.</text>
</comment>
<dbReference type="WBParaSite" id="L893_g4112.t1">
    <property type="protein sequence ID" value="L893_g4112.t1"/>
    <property type="gene ID" value="L893_g4112"/>
</dbReference>
<dbReference type="PANTHER" id="PTHR10492:SF94">
    <property type="entry name" value="ATP-DEPENDENT DNA HELICASE"/>
    <property type="match status" value="1"/>
</dbReference>
<keyword evidence="4" id="KW-1185">Reference proteome</keyword>
<keyword evidence="1" id="KW-0233">DNA recombination</keyword>
<dbReference type="Gene3D" id="3.40.50.300">
    <property type="entry name" value="P-loop containing nucleotide triphosphate hydrolases"/>
    <property type="match status" value="1"/>
</dbReference>
<keyword evidence="2" id="KW-0175">Coiled coil</keyword>
<comment type="cofactor">
    <cofactor evidence="1">
        <name>Mg(2+)</name>
        <dbReference type="ChEBI" id="CHEBI:18420"/>
    </cofactor>
</comment>
<dbReference type="GO" id="GO:0006281">
    <property type="term" value="P:DNA repair"/>
    <property type="evidence" value="ECO:0007669"/>
    <property type="project" value="UniProtKB-KW"/>
</dbReference>
<keyword evidence="1" id="KW-0347">Helicase</keyword>
<dbReference type="AlphaFoldDB" id="A0A1I8ACR6"/>
<dbReference type="InterPro" id="IPR010285">
    <property type="entry name" value="DNA_helicase_pif1-like_DEAD"/>
</dbReference>
<dbReference type="GO" id="GO:0043139">
    <property type="term" value="F:5'-3' DNA helicase activity"/>
    <property type="evidence" value="ECO:0007669"/>
    <property type="project" value="UniProtKB-EC"/>
</dbReference>
<dbReference type="Pfam" id="PF05970">
    <property type="entry name" value="PIF1"/>
    <property type="match status" value="1"/>
</dbReference>
<keyword evidence="1" id="KW-0227">DNA damage</keyword>
<dbReference type="GO" id="GO:0005524">
    <property type="term" value="F:ATP binding"/>
    <property type="evidence" value="ECO:0007669"/>
    <property type="project" value="UniProtKB-KW"/>
</dbReference>